<name>A0ACB9E317_CICIN</name>
<evidence type="ECO:0000313" key="1">
    <source>
        <dbReference type="EMBL" id="KAI3753329.1"/>
    </source>
</evidence>
<dbReference type="Proteomes" id="UP001055811">
    <property type="component" value="Linkage Group LG04"/>
</dbReference>
<sequence length="189" mass="20386">MEKFDTLCSSPILQFSSSGPIPVTMAKLTDLEYVDISFNKLTGTLPKPLANLVHLVTFNVSHNQLQGELPAEAFFNTISPSSVAGNPTLCGAAVNKSCPAVLPKPIVLNPNSVVVLELRSERPPTPHPRLIPPPRFEFSSDTQSPAHESRRHSPIACPTVGHRWVEATTGKVSTFSFLLIAACSLSFSL</sequence>
<comment type="caution">
    <text evidence="1">The sequence shown here is derived from an EMBL/GenBank/DDBJ whole genome shotgun (WGS) entry which is preliminary data.</text>
</comment>
<keyword evidence="2" id="KW-1185">Reference proteome</keyword>
<reference evidence="1 2" key="2">
    <citation type="journal article" date="2022" name="Mol. Ecol. Resour.">
        <title>The genomes of chicory, endive, great burdock and yacon provide insights into Asteraceae paleo-polyploidization history and plant inulin production.</title>
        <authorList>
            <person name="Fan W."/>
            <person name="Wang S."/>
            <person name="Wang H."/>
            <person name="Wang A."/>
            <person name="Jiang F."/>
            <person name="Liu H."/>
            <person name="Zhao H."/>
            <person name="Xu D."/>
            <person name="Zhang Y."/>
        </authorList>
    </citation>
    <scope>NUCLEOTIDE SEQUENCE [LARGE SCALE GENOMIC DNA]</scope>
    <source>
        <strain evidence="2">cv. Punajuju</strain>
        <tissue evidence="1">Leaves</tissue>
    </source>
</reference>
<proteinExistence type="predicted"/>
<dbReference type="EMBL" id="CM042012">
    <property type="protein sequence ID" value="KAI3753329.1"/>
    <property type="molecule type" value="Genomic_DNA"/>
</dbReference>
<organism evidence="1 2">
    <name type="scientific">Cichorium intybus</name>
    <name type="common">Chicory</name>
    <dbReference type="NCBI Taxonomy" id="13427"/>
    <lineage>
        <taxon>Eukaryota</taxon>
        <taxon>Viridiplantae</taxon>
        <taxon>Streptophyta</taxon>
        <taxon>Embryophyta</taxon>
        <taxon>Tracheophyta</taxon>
        <taxon>Spermatophyta</taxon>
        <taxon>Magnoliopsida</taxon>
        <taxon>eudicotyledons</taxon>
        <taxon>Gunneridae</taxon>
        <taxon>Pentapetalae</taxon>
        <taxon>asterids</taxon>
        <taxon>campanulids</taxon>
        <taxon>Asterales</taxon>
        <taxon>Asteraceae</taxon>
        <taxon>Cichorioideae</taxon>
        <taxon>Cichorieae</taxon>
        <taxon>Cichoriinae</taxon>
        <taxon>Cichorium</taxon>
    </lineage>
</organism>
<reference evidence="2" key="1">
    <citation type="journal article" date="2022" name="Mol. Ecol. Resour.">
        <title>The genomes of chicory, endive, great burdock and yacon provide insights into Asteraceae palaeo-polyploidization history and plant inulin production.</title>
        <authorList>
            <person name="Fan W."/>
            <person name="Wang S."/>
            <person name="Wang H."/>
            <person name="Wang A."/>
            <person name="Jiang F."/>
            <person name="Liu H."/>
            <person name="Zhao H."/>
            <person name="Xu D."/>
            <person name="Zhang Y."/>
        </authorList>
    </citation>
    <scope>NUCLEOTIDE SEQUENCE [LARGE SCALE GENOMIC DNA]</scope>
    <source>
        <strain evidence="2">cv. Punajuju</strain>
    </source>
</reference>
<accession>A0ACB9E317</accession>
<gene>
    <name evidence="1" type="ORF">L2E82_25380</name>
</gene>
<evidence type="ECO:0000313" key="2">
    <source>
        <dbReference type="Proteomes" id="UP001055811"/>
    </source>
</evidence>
<protein>
    <submittedName>
        <fullName evidence="1">Uncharacterized protein</fullName>
    </submittedName>
</protein>